<dbReference type="Proteomes" id="UP000654471">
    <property type="component" value="Unassembled WGS sequence"/>
</dbReference>
<keyword evidence="1" id="KW-1133">Transmembrane helix</keyword>
<keyword evidence="1" id="KW-0812">Transmembrane</keyword>
<feature type="transmembrane region" description="Helical" evidence="1">
    <location>
        <begin position="133"/>
        <end position="154"/>
    </location>
</feature>
<keyword evidence="3" id="KW-1185">Reference proteome</keyword>
<evidence type="ECO:0008006" key="4">
    <source>
        <dbReference type="Google" id="ProtNLM"/>
    </source>
</evidence>
<accession>A0ABQ2UQA3</accession>
<dbReference type="RefSeq" id="WP_229851793.1">
    <property type="nucleotide sequence ID" value="NZ_BMRP01000002.1"/>
</dbReference>
<reference evidence="3" key="1">
    <citation type="journal article" date="2019" name="Int. J. Syst. Evol. Microbiol.">
        <title>The Global Catalogue of Microorganisms (GCM) 10K type strain sequencing project: providing services to taxonomists for standard genome sequencing and annotation.</title>
        <authorList>
            <consortium name="The Broad Institute Genomics Platform"/>
            <consortium name="The Broad Institute Genome Sequencing Center for Infectious Disease"/>
            <person name="Wu L."/>
            <person name="Ma J."/>
        </authorList>
    </citation>
    <scope>NUCLEOTIDE SEQUENCE [LARGE SCALE GENOMIC DNA]</scope>
    <source>
        <strain evidence="3">JCM 3399</strain>
    </source>
</reference>
<keyword evidence="1" id="KW-0472">Membrane</keyword>
<comment type="caution">
    <text evidence="2">The sequence shown here is derived from an EMBL/GenBank/DDBJ whole genome shotgun (WGS) entry which is preliminary data.</text>
</comment>
<name>A0ABQ2UQA3_9ACTN</name>
<dbReference type="EMBL" id="BMRP01000002">
    <property type="protein sequence ID" value="GGU46456.1"/>
    <property type="molecule type" value="Genomic_DNA"/>
</dbReference>
<feature type="transmembrane region" description="Helical" evidence="1">
    <location>
        <begin position="54"/>
        <end position="73"/>
    </location>
</feature>
<organism evidence="2 3">
    <name type="scientific">Streptomyces albospinus</name>
    <dbReference type="NCBI Taxonomy" id="285515"/>
    <lineage>
        <taxon>Bacteria</taxon>
        <taxon>Bacillati</taxon>
        <taxon>Actinomycetota</taxon>
        <taxon>Actinomycetes</taxon>
        <taxon>Kitasatosporales</taxon>
        <taxon>Streptomycetaceae</taxon>
        <taxon>Streptomyces</taxon>
    </lineage>
</organism>
<protein>
    <recommendedName>
        <fullName evidence="4">DUF4118 domain-containing protein</fullName>
    </recommendedName>
</protein>
<sequence>MATTPHALSDRSAAGRPASVARRAVAHRAVVHRPLVRRAMAHRPPPVDDLGRDLALPVGAAVTAMVVTALLVTGQAAHLSFSLAAFALLTVAVAAPARPLLVPAVILVSWMFFDGFVVHQHAELGWQQADRTSFCVLAGAGLAGAGCAAVARALRRRTARRGA</sequence>
<evidence type="ECO:0000256" key="1">
    <source>
        <dbReference type="SAM" id="Phobius"/>
    </source>
</evidence>
<proteinExistence type="predicted"/>
<gene>
    <name evidence="2" type="ORF">GCM10010211_07470</name>
</gene>
<evidence type="ECO:0000313" key="3">
    <source>
        <dbReference type="Proteomes" id="UP000654471"/>
    </source>
</evidence>
<feature type="transmembrane region" description="Helical" evidence="1">
    <location>
        <begin position="85"/>
        <end position="113"/>
    </location>
</feature>
<evidence type="ECO:0000313" key="2">
    <source>
        <dbReference type="EMBL" id="GGU46456.1"/>
    </source>
</evidence>